<evidence type="ECO:0000256" key="10">
    <source>
        <dbReference type="ARBA" id="ARBA00023235"/>
    </source>
</evidence>
<dbReference type="Pfam" id="PF00085">
    <property type="entry name" value="Thioredoxin"/>
    <property type="match status" value="2"/>
</dbReference>
<name>A0A7J7PAC4_9MAGN</name>
<gene>
    <name evidence="14" type="ORF">GIB67_011158</name>
</gene>
<evidence type="ECO:0000256" key="5">
    <source>
        <dbReference type="ARBA" id="ARBA00022729"/>
    </source>
</evidence>
<evidence type="ECO:0000313" key="14">
    <source>
        <dbReference type="EMBL" id="KAF6176369.1"/>
    </source>
</evidence>
<dbReference type="InterPro" id="IPR013766">
    <property type="entry name" value="Thioredoxin_domain"/>
</dbReference>
<dbReference type="Pfam" id="PF13848">
    <property type="entry name" value="Thioredoxin_6"/>
    <property type="match status" value="1"/>
</dbReference>
<feature type="domain" description="Thioredoxin" evidence="13">
    <location>
        <begin position="70"/>
        <end position="229"/>
    </location>
</feature>
<evidence type="ECO:0000313" key="15">
    <source>
        <dbReference type="Proteomes" id="UP000541444"/>
    </source>
</evidence>
<dbReference type="FunFam" id="3.40.30.10:FF:000042">
    <property type="entry name" value="protein disulfide-isomerase A2"/>
    <property type="match status" value="1"/>
</dbReference>
<evidence type="ECO:0000256" key="9">
    <source>
        <dbReference type="ARBA" id="ARBA00023180"/>
    </source>
</evidence>
<feature type="domain" description="Thioredoxin" evidence="13">
    <location>
        <begin position="398"/>
        <end position="526"/>
    </location>
</feature>
<dbReference type="Gene3D" id="3.40.30.10">
    <property type="entry name" value="Glutaredoxin"/>
    <property type="match status" value="4"/>
</dbReference>
<comment type="caution">
    <text evidence="14">The sequence shown here is derived from an EMBL/GenBank/DDBJ whole genome shotgun (WGS) entry which is preliminary data.</text>
</comment>
<dbReference type="SUPFAM" id="SSF52833">
    <property type="entry name" value="Thioredoxin-like"/>
    <property type="match status" value="4"/>
</dbReference>
<keyword evidence="15" id="KW-1185">Reference proteome</keyword>
<dbReference type="GO" id="GO:0003756">
    <property type="term" value="F:protein disulfide isomerase activity"/>
    <property type="evidence" value="ECO:0007669"/>
    <property type="project" value="UniProtKB-EC"/>
</dbReference>
<evidence type="ECO:0000256" key="2">
    <source>
        <dbReference type="ARBA" id="ARBA00004319"/>
    </source>
</evidence>
<keyword evidence="10" id="KW-0413">Isomerase</keyword>
<feature type="chain" id="PRO_5029874069" description="protein disulfide-isomerase" evidence="12">
    <location>
        <begin position="30"/>
        <end position="544"/>
    </location>
</feature>
<dbReference type="CDD" id="cd02981">
    <property type="entry name" value="PDI_b_family"/>
    <property type="match status" value="1"/>
</dbReference>
<dbReference type="CDD" id="cd02982">
    <property type="entry name" value="PDI_b'_family"/>
    <property type="match status" value="1"/>
</dbReference>
<keyword evidence="11" id="KW-0676">Redox-active center</keyword>
<evidence type="ECO:0000256" key="11">
    <source>
        <dbReference type="ARBA" id="ARBA00023284"/>
    </source>
</evidence>
<dbReference type="CDD" id="cd02995">
    <property type="entry name" value="PDI_a_PDI_a'_C"/>
    <property type="match status" value="1"/>
</dbReference>
<dbReference type="PANTHER" id="PTHR18929">
    <property type="entry name" value="PROTEIN DISULFIDE ISOMERASE"/>
    <property type="match status" value="1"/>
</dbReference>
<evidence type="ECO:0000259" key="13">
    <source>
        <dbReference type="PROSITE" id="PS51352"/>
    </source>
</evidence>
<reference evidence="14 15" key="1">
    <citation type="journal article" date="2020" name="IScience">
        <title>Genome Sequencing of the Endangered Kingdonia uniflora (Circaeasteraceae, Ranunculales) Reveals Potential Mechanisms of Evolutionary Specialization.</title>
        <authorList>
            <person name="Sun Y."/>
            <person name="Deng T."/>
            <person name="Zhang A."/>
            <person name="Moore M.J."/>
            <person name="Landis J.B."/>
            <person name="Lin N."/>
            <person name="Zhang H."/>
            <person name="Zhang X."/>
            <person name="Huang J."/>
            <person name="Zhang X."/>
            <person name="Sun H."/>
            <person name="Wang H."/>
        </authorList>
    </citation>
    <scope>NUCLEOTIDE SEQUENCE [LARGE SCALE GENOMIC DNA]</scope>
    <source>
        <strain evidence="14">TB1705</strain>
        <tissue evidence="14">Leaf</tissue>
    </source>
</reference>
<accession>A0A7J7PAC4</accession>
<dbReference type="GO" id="GO:0006457">
    <property type="term" value="P:protein folding"/>
    <property type="evidence" value="ECO:0007669"/>
    <property type="project" value="TreeGrafter"/>
</dbReference>
<sequence>MSRSKPSSRLISFSVTLLILLGLFISVMASETVVSNGGRDDDDDEGFQELLALDEEEERQEGSSVKSSDAQVLKKAQKIVLELSNDNSKRIIDGNEYVLVLGFAPWCARSAEMMPQFAEAASVLKEMASPVVLAKLDAERHPKAASVLGIKGFPTLLLFVNGSSQVYTGGFAAEEIVIWAKKKTGVSVTIINSVPEAQEFIKKHKMFVIGFFENFEGSDYKEFIDAAIANNEIEFAEAGDYGVAKVLFPDAPTKTHFLGLVKSEPEEYVIYEDTFEKENILEFLEYNKFPLVSVLTELNSVRVYSSPIKLQVFVFAKANEFQNLLLPLQTVARKFKSKVMFVYIHIAEENLAKPFLTLFGLEELEKTVVAAFDNKISVKYLLESDPTQSNIDEFCSRLLHGTLSPYFKSQPIPHNSKTAVQIVVGRTFDELVLSSPQNVFLEIYAPWCINCDTTSKQVEKLAKHFEGLDNLVFARIDASSNEHPKLQIDDFPTLLFYSSIDKSNPIKVSTKSGLKELAAFIKKKVRVAKDSDVSAQDQSTKDEL</sequence>
<dbReference type="InterPro" id="IPR036249">
    <property type="entry name" value="Thioredoxin-like_sf"/>
</dbReference>
<evidence type="ECO:0000256" key="8">
    <source>
        <dbReference type="ARBA" id="ARBA00023157"/>
    </source>
</evidence>
<evidence type="ECO:0000256" key="1">
    <source>
        <dbReference type="ARBA" id="ARBA00001182"/>
    </source>
</evidence>
<dbReference type="GO" id="GO:0005788">
    <property type="term" value="C:endoplasmic reticulum lumen"/>
    <property type="evidence" value="ECO:0007669"/>
    <property type="project" value="UniProtKB-SubCell"/>
</dbReference>
<organism evidence="14 15">
    <name type="scientific">Kingdonia uniflora</name>
    <dbReference type="NCBI Taxonomy" id="39325"/>
    <lineage>
        <taxon>Eukaryota</taxon>
        <taxon>Viridiplantae</taxon>
        <taxon>Streptophyta</taxon>
        <taxon>Embryophyta</taxon>
        <taxon>Tracheophyta</taxon>
        <taxon>Spermatophyta</taxon>
        <taxon>Magnoliopsida</taxon>
        <taxon>Ranunculales</taxon>
        <taxon>Circaeasteraceae</taxon>
        <taxon>Kingdonia</taxon>
    </lineage>
</organism>
<dbReference type="CDD" id="cd02961">
    <property type="entry name" value="PDI_a_family"/>
    <property type="match status" value="1"/>
</dbReference>
<evidence type="ECO:0000256" key="3">
    <source>
        <dbReference type="ARBA" id="ARBA00006347"/>
    </source>
</evidence>
<proteinExistence type="inferred from homology"/>
<dbReference type="EC" id="5.3.4.1" evidence="4"/>
<dbReference type="OrthoDB" id="427280at2759"/>
<dbReference type="FunFam" id="3.40.30.10:FF:000201">
    <property type="entry name" value="Protein disulfide isomerase-like 1-5"/>
    <property type="match status" value="1"/>
</dbReference>
<dbReference type="FunFam" id="3.40.30.10:FF:000134">
    <property type="entry name" value="Protein disulfide-isomerase"/>
    <property type="match status" value="1"/>
</dbReference>
<keyword evidence="9" id="KW-0325">Glycoprotein</keyword>
<keyword evidence="5 12" id="KW-0732">Signal</keyword>
<dbReference type="PROSITE" id="PS51352">
    <property type="entry name" value="THIOREDOXIN_2"/>
    <property type="match status" value="2"/>
</dbReference>
<protein>
    <recommendedName>
        <fullName evidence="4">protein disulfide-isomerase</fullName>
        <ecNumber evidence="4">5.3.4.1</ecNumber>
    </recommendedName>
</protein>
<keyword evidence="8" id="KW-1015">Disulfide bond</keyword>
<comment type="similarity">
    <text evidence="3">Belongs to the protein disulfide isomerase family.</text>
</comment>
<dbReference type="GO" id="GO:0034976">
    <property type="term" value="P:response to endoplasmic reticulum stress"/>
    <property type="evidence" value="ECO:0007669"/>
    <property type="project" value="TreeGrafter"/>
</dbReference>
<dbReference type="FunFam" id="3.40.30.10:FF:000204">
    <property type="entry name" value="Protein disulfide isomerase-like 1-6"/>
    <property type="match status" value="1"/>
</dbReference>
<comment type="subcellular location">
    <subcellularLocation>
        <location evidence="2">Endoplasmic reticulum lumen</location>
    </subcellularLocation>
</comment>
<comment type="catalytic activity">
    <reaction evidence="1">
        <text>Catalyzes the rearrangement of -S-S- bonds in proteins.</text>
        <dbReference type="EC" id="5.3.4.1"/>
    </reaction>
</comment>
<evidence type="ECO:0000256" key="6">
    <source>
        <dbReference type="ARBA" id="ARBA00022737"/>
    </source>
</evidence>
<evidence type="ECO:0000256" key="4">
    <source>
        <dbReference type="ARBA" id="ARBA00012723"/>
    </source>
</evidence>
<feature type="signal peptide" evidence="12">
    <location>
        <begin position="1"/>
        <end position="29"/>
    </location>
</feature>
<keyword evidence="7" id="KW-0256">Endoplasmic reticulum</keyword>
<dbReference type="PANTHER" id="PTHR18929:SF189">
    <property type="entry name" value="PROTEIN DISULFIDE ISOMERASE-LIKE 1-5-RELATED"/>
    <property type="match status" value="1"/>
</dbReference>
<keyword evidence="6" id="KW-0677">Repeat</keyword>
<dbReference type="Proteomes" id="UP000541444">
    <property type="component" value="Unassembled WGS sequence"/>
</dbReference>
<dbReference type="EMBL" id="JACGCM010000115">
    <property type="protein sequence ID" value="KAF6176369.1"/>
    <property type="molecule type" value="Genomic_DNA"/>
</dbReference>
<evidence type="ECO:0000256" key="12">
    <source>
        <dbReference type="SAM" id="SignalP"/>
    </source>
</evidence>
<dbReference type="AlphaFoldDB" id="A0A7J7PAC4"/>
<evidence type="ECO:0000256" key="7">
    <source>
        <dbReference type="ARBA" id="ARBA00022824"/>
    </source>
</evidence>